<keyword evidence="3" id="KW-0808">Transferase</keyword>
<dbReference type="EMBL" id="MT142349">
    <property type="protein sequence ID" value="QJA78688.1"/>
    <property type="molecule type" value="Genomic_DNA"/>
</dbReference>
<dbReference type="Gene3D" id="3.40.50.2000">
    <property type="entry name" value="Glycogen Phosphorylase B"/>
    <property type="match status" value="1"/>
</dbReference>
<proteinExistence type="predicted"/>
<evidence type="ECO:0000259" key="1">
    <source>
        <dbReference type="Pfam" id="PF00534"/>
    </source>
</evidence>
<dbReference type="AlphaFoldDB" id="A0A6M3KAP7"/>
<feature type="domain" description="Methyltransferase type 11" evidence="2">
    <location>
        <begin position="519"/>
        <end position="595"/>
    </location>
</feature>
<accession>A0A6M3KAP7</accession>
<dbReference type="Gene3D" id="3.40.50.150">
    <property type="entry name" value="Vaccinia Virus protein VP39"/>
    <property type="match status" value="1"/>
</dbReference>
<feature type="domain" description="Glycosyl transferase family 1" evidence="1">
    <location>
        <begin position="152"/>
        <end position="289"/>
    </location>
</feature>
<dbReference type="CDD" id="cd03801">
    <property type="entry name" value="GT4_PimA-like"/>
    <property type="match status" value="1"/>
</dbReference>
<dbReference type="InterPro" id="IPR013216">
    <property type="entry name" value="Methyltransf_11"/>
</dbReference>
<gene>
    <name evidence="3" type="ORF">MM415A01028_0005</name>
</gene>
<dbReference type="PANTHER" id="PTHR12526">
    <property type="entry name" value="GLYCOSYLTRANSFERASE"/>
    <property type="match status" value="1"/>
</dbReference>
<reference evidence="3" key="1">
    <citation type="submission" date="2020-03" db="EMBL/GenBank/DDBJ databases">
        <title>The deep terrestrial virosphere.</title>
        <authorList>
            <person name="Holmfeldt K."/>
            <person name="Nilsson E."/>
            <person name="Simone D."/>
            <person name="Lopez-Fernandez M."/>
            <person name="Wu X."/>
            <person name="de Brujin I."/>
            <person name="Lundin D."/>
            <person name="Andersson A."/>
            <person name="Bertilsson S."/>
            <person name="Dopson M."/>
        </authorList>
    </citation>
    <scope>NUCLEOTIDE SEQUENCE</scope>
    <source>
        <strain evidence="3">MM415A01028</strain>
    </source>
</reference>
<evidence type="ECO:0000313" key="3">
    <source>
        <dbReference type="EMBL" id="QJA78688.1"/>
    </source>
</evidence>
<dbReference type="CDD" id="cd02440">
    <property type="entry name" value="AdoMet_MTases"/>
    <property type="match status" value="1"/>
</dbReference>
<organism evidence="3">
    <name type="scientific">viral metagenome</name>
    <dbReference type="NCBI Taxonomy" id="1070528"/>
    <lineage>
        <taxon>unclassified sequences</taxon>
        <taxon>metagenomes</taxon>
        <taxon>organismal metagenomes</taxon>
    </lineage>
</organism>
<dbReference type="Pfam" id="PF08241">
    <property type="entry name" value="Methyltransf_11"/>
    <property type="match status" value="1"/>
</dbReference>
<evidence type="ECO:0000259" key="2">
    <source>
        <dbReference type="Pfam" id="PF08241"/>
    </source>
</evidence>
<dbReference type="SUPFAM" id="SSF53335">
    <property type="entry name" value="S-adenosyl-L-methionine-dependent methyltransferases"/>
    <property type="match status" value="1"/>
</dbReference>
<dbReference type="InterPro" id="IPR001296">
    <property type="entry name" value="Glyco_trans_1"/>
</dbReference>
<dbReference type="Pfam" id="PF00534">
    <property type="entry name" value="Glycos_transf_1"/>
    <property type="match status" value="1"/>
</dbReference>
<protein>
    <submittedName>
        <fullName evidence="3">Putative glycosyltransferase</fullName>
    </submittedName>
</protein>
<dbReference type="InterPro" id="IPR029063">
    <property type="entry name" value="SAM-dependent_MTases_sf"/>
</dbReference>
<sequence>MKLIWLSVAPWALTGYGVVTREIVSRMIKEGHEVTVACKHFHTGTVVWEGIPTIQGMNVNILNRMIDKGEADYIITLLDNHALPGIPKKWISYTPFDTETLPESIRRTLDEPLMIIALTKHGQKEIESAGYDCLYAPHGVDTHIYCPNEEKRKEERKVLGWEDNFIIGTVGVNYPDDRKNFVNLVRAFKDFHDKHDEARLFLVSNSADTDGSDYLPMCISNLGLNQLVKWTHPDSYFKGEVTSEMMANRYRGMDLFCMPTRGEGFGIPLIEAQACCVPVVTTSASTGPELCPTQYLIPVGKHEWQWFNNNWRPNVSPGSIYNALEYAYNDQKRALRAEEGYRRIVTQYDWDYIFDVYWKPILKQIEGLKVKVQSKPNYRHLYETFDGRITMSDCGRWCGNLCPKTFALLPGEKETDRPILSRSFPIVPNSEGELYVETACPLYQWLSRKFKKEAKETWRYLCGFPRIRDFLKTGILANNCVLPLDSIRQTFNEDYKWAMQSQYYTNFPDIGKYVKGSVLEVGCGDGSRVKTLRDKGIMAWGIDVNPAHVSDWVNLGNAEALEFGDNGVDTVYSVDVLEHLENPLKALSEMFRVSRNLVINSITPVDDPCFMQDPTHKVEWDRERWKREINEFGELIDILEPFTIVARKRR</sequence>
<dbReference type="SUPFAM" id="SSF53756">
    <property type="entry name" value="UDP-Glycosyltransferase/glycogen phosphorylase"/>
    <property type="match status" value="1"/>
</dbReference>
<name>A0A6M3KAP7_9ZZZZ</name>
<dbReference type="GO" id="GO:0008757">
    <property type="term" value="F:S-adenosylmethionine-dependent methyltransferase activity"/>
    <property type="evidence" value="ECO:0007669"/>
    <property type="project" value="InterPro"/>
</dbReference>